<feature type="repeat" description="Cell wall-binding" evidence="2">
    <location>
        <begin position="880"/>
        <end position="899"/>
    </location>
</feature>
<feature type="signal peptide" evidence="4">
    <location>
        <begin position="1"/>
        <end position="26"/>
    </location>
</feature>
<dbReference type="Pfam" id="PF19127">
    <property type="entry name" value="Choline_bind_3"/>
    <property type="match status" value="1"/>
</dbReference>
<comment type="caution">
    <text evidence="5">The sequence shown here is derived from an EMBL/GenBank/DDBJ whole genome shotgun (WGS) entry which is preliminary data.</text>
</comment>
<dbReference type="Proteomes" id="UP000824241">
    <property type="component" value="Unassembled WGS sequence"/>
</dbReference>
<keyword evidence="3" id="KW-0175">Coiled coil</keyword>
<feature type="repeat" description="Cell wall-binding" evidence="2">
    <location>
        <begin position="900"/>
        <end position="919"/>
    </location>
</feature>
<dbReference type="Gene3D" id="2.10.270.10">
    <property type="entry name" value="Cholin Binding"/>
    <property type="match status" value="1"/>
</dbReference>
<proteinExistence type="predicted"/>
<protein>
    <submittedName>
        <fullName evidence="5">N-acetylmuramoyl-L-alanine amidase family protein</fullName>
    </submittedName>
</protein>
<evidence type="ECO:0000256" key="1">
    <source>
        <dbReference type="ARBA" id="ARBA00022737"/>
    </source>
</evidence>
<dbReference type="Pfam" id="PF01473">
    <property type="entry name" value="Choline_bind_1"/>
    <property type="match status" value="3"/>
</dbReference>
<keyword evidence="4" id="KW-0732">Signal</keyword>
<dbReference type="SUPFAM" id="SSF69360">
    <property type="entry name" value="Cell wall binding repeat"/>
    <property type="match status" value="1"/>
</dbReference>
<evidence type="ECO:0000313" key="5">
    <source>
        <dbReference type="EMBL" id="HIR61332.1"/>
    </source>
</evidence>
<feature type="coiled-coil region" evidence="3">
    <location>
        <begin position="723"/>
        <end position="753"/>
    </location>
</feature>
<reference evidence="5" key="1">
    <citation type="submission" date="2020-10" db="EMBL/GenBank/DDBJ databases">
        <authorList>
            <person name="Gilroy R."/>
        </authorList>
    </citation>
    <scope>NUCLEOTIDE SEQUENCE</scope>
    <source>
        <strain evidence="5">CHK189-12415</strain>
    </source>
</reference>
<dbReference type="AlphaFoldDB" id="A0A9D1DYJ5"/>
<dbReference type="PROSITE" id="PS51170">
    <property type="entry name" value="CW"/>
    <property type="match status" value="3"/>
</dbReference>
<name>A0A9D1DYJ5_9FIRM</name>
<accession>A0A9D1DYJ5</accession>
<reference evidence="5" key="2">
    <citation type="journal article" date="2021" name="PeerJ">
        <title>Extensive microbial diversity within the chicken gut microbiome revealed by metagenomics and culture.</title>
        <authorList>
            <person name="Gilroy R."/>
            <person name="Ravi A."/>
            <person name="Getino M."/>
            <person name="Pursley I."/>
            <person name="Horton D.L."/>
            <person name="Alikhan N.F."/>
            <person name="Baker D."/>
            <person name="Gharbi K."/>
            <person name="Hall N."/>
            <person name="Watson M."/>
            <person name="Adriaenssens E.M."/>
            <person name="Foster-Nyarko E."/>
            <person name="Jarju S."/>
            <person name="Secka A."/>
            <person name="Antonio M."/>
            <person name="Oren A."/>
            <person name="Chaudhuri R.R."/>
            <person name="La Ragione R."/>
            <person name="Hildebrand F."/>
            <person name="Pallen M.J."/>
        </authorList>
    </citation>
    <scope>NUCLEOTIDE SEQUENCE</scope>
    <source>
        <strain evidence="5">CHK189-12415</strain>
    </source>
</reference>
<dbReference type="InterPro" id="IPR018337">
    <property type="entry name" value="Cell_wall/Cho-bd_repeat"/>
</dbReference>
<organism evidence="5 6">
    <name type="scientific">Candidatus Faecivivens stercoravium</name>
    <dbReference type="NCBI Taxonomy" id="2840803"/>
    <lineage>
        <taxon>Bacteria</taxon>
        <taxon>Bacillati</taxon>
        <taxon>Bacillota</taxon>
        <taxon>Clostridia</taxon>
        <taxon>Eubacteriales</taxon>
        <taxon>Oscillospiraceae</taxon>
        <taxon>Oscillospiraceae incertae sedis</taxon>
        <taxon>Candidatus Faecivivens</taxon>
    </lineage>
</organism>
<dbReference type="EMBL" id="DVHA01000228">
    <property type="protein sequence ID" value="HIR61332.1"/>
    <property type="molecule type" value="Genomic_DNA"/>
</dbReference>
<gene>
    <name evidence="5" type="ORF">IAB37_07155</name>
</gene>
<keyword evidence="1" id="KW-0677">Repeat</keyword>
<evidence type="ECO:0000256" key="3">
    <source>
        <dbReference type="SAM" id="Coils"/>
    </source>
</evidence>
<sequence>MRNRILALALAGTTAFSVFGSTIANAATVITGGSTHTGSGDGAYYESYLPAGTIHWSTKEVAATAVNVARETWAPVEYKQDDVVAKGEKLYTTQAIYDGMSSAAVKNAVTVLKEGDGIYFADIAQFADKNGYITYTCGADGVVDVDGVGKFQLVTEDATGKTFIFPESTWNSMVQTGYTKIAAEGSFYSDVKVTDSRQVFTEDEILARYVSSSTPFYFIGDTQETNLHNIPANTVKVAQKDAYDANVVFTDRGYDTLNTVDIEDVDAVLEEKVENGVVYLYDYFYDSTFPSSVSPERFAKGWADETLAEILDDASGNPGSGSINPETGYNYRSVRQDVLYTWYDFLDTLGIADASEDHLVDWAEKLLENYAYTYRDASIIADVKPVEGGWEITFGGSVNLYNFDQLVEDILELAPKGAAEDVQTSELIYLMQQYDKYVGDGFVDVKPVEQGDWGELLAALAEAPTEEEFRSSAAYKHYTRRVEDLVGDYEDAGSAIELSMAEEALYNFVTSYSSTYAASSEKADKSGLASAIDSAYFNADWAKIGEVYAGQDANGILDGHRVNSDYSYAWALFPKDDFKGSVSGKNAGVSTAIQDVTEEYFWFYNVYDLAYNVYANNRYQSALDLMAESLTEAIDALAPTEDAYGSTILAAEEQADRMADTVETDYTDSMWANREKIFSFIDGSVSAGKAGDQASKNAASIAKETVTLMGFQKNQTVVTRGEINQVKDAKASAEKALKDLREDQDRYNAAQANALQGAIDACDRIIDLFNGNYSTSKLSQSVNGSYSAATGDKDQILKSDITEALENVESAIDFSNVIQGWSKNEDGKWQYGTEEGYLNDGWEKIGKTWFYFNEDGTAKQSEWMKENGKWYWFNANCGAAIGWAKVDGNWYYFKGDNAMKTGWEKVDGSWYYMTASGRMVTGWCQVNGVWYYFSKESNALGQMLANTTTPDGYKVDANGALID</sequence>
<evidence type="ECO:0000313" key="6">
    <source>
        <dbReference type="Proteomes" id="UP000824241"/>
    </source>
</evidence>
<evidence type="ECO:0000256" key="2">
    <source>
        <dbReference type="PROSITE-ProRule" id="PRU00591"/>
    </source>
</evidence>
<feature type="chain" id="PRO_5038382532" evidence="4">
    <location>
        <begin position="27"/>
        <end position="963"/>
    </location>
</feature>
<evidence type="ECO:0000256" key="4">
    <source>
        <dbReference type="SAM" id="SignalP"/>
    </source>
</evidence>
<feature type="repeat" description="Cell wall-binding" evidence="2">
    <location>
        <begin position="839"/>
        <end position="858"/>
    </location>
</feature>